<keyword evidence="4" id="KW-1185">Reference proteome</keyword>
<dbReference type="KEGG" id="tps:THAPSDRAFT_3052"/>
<name>B8BW39_THAPS</name>
<dbReference type="AlphaFoldDB" id="B8BW39"/>
<feature type="domain" description="Alpha/beta hydrolase fold-3" evidence="2">
    <location>
        <begin position="39"/>
        <end position="187"/>
    </location>
</feature>
<dbReference type="PaxDb" id="35128-Thaps3052"/>
<proteinExistence type="predicted"/>
<dbReference type="eggNOG" id="ENOG502SQ4H">
    <property type="taxonomic scope" value="Eukaryota"/>
</dbReference>
<evidence type="ECO:0000313" key="4">
    <source>
        <dbReference type="Proteomes" id="UP000001449"/>
    </source>
</evidence>
<dbReference type="InterPro" id="IPR050300">
    <property type="entry name" value="GDXG_lipolytic_enzyme"/>
</dbReference>
<dbReference type="PANTHER" id="PTHR48081">
    <property type="entry name" value="AB HYDROLASE SUPERFAMILY PROTEIN C4A8.06C"/>
    <property type="match status" value="1"/>
</dbReference>
<accession>B8BW39</accession>
<dbReference type="OMA" id="GHELCID"/>
<gene>
    <name evidence="3" type="ORF">THAPSDRAFT_3052</name>
</gene>
<organism evidence="3 4">
    <name type="scientific">Thalassiosira pseudonana</name>
    <name type="common">Marine diatom</name>
    <name type="synonym">Cyclotella nana</name>
    <dbReference type="NCBI Taxonomy" id="35128"/>
    <lineage>
        <taxon>Eukaryota</taxon>
        <taxon>Sar</taxon>
        <taxon>Stramenopiles</taxon>
        <taxon>Ochrophyta</taxon>
        <taxon>Bacillariophyta</taxon>
        <taxon>Coscinodiscophyceae</taxon>
        <taxon>Thalassiosirophycidae</taxon>
        <taxon>Thalassiosirales</taxon>
        <taxon>Thalassiosiraceae</taxon>
        <taxon>Thalassiosira</taxon>
    </lineage>
</organism>
<evidence type="ECO:0000313" key="3">
    <source>
        <dbReference type="EMBL" id="EED95044.1"/>
    </source>
</evidence>
<evidence type="ECO:0000259" key="2">
    <source>
        <dbReference type="Pfam" id="PF07859"/>
    </source>
</evidence>
<dbReference type="EMBL" id="CM000639">
    <property type="protein sequence ID" value="EED95044.1"/>
    <property type="molecule type" value="Genomic_DNA"/>
</dbReference>
<protein>
    <recommendedName>
        <fullName evidence="2">Alpha/beta hydrolase fold-3 domain-containing protein</fullName>
    </recommendedName>
</protein>
<dbReference type="InterPro" id="IPR013094">
    <property type="entry name" value="AB_hydrolase_3"/>
</dbReference>
<dbReference type="InterPro" id="IPR029058">
    <property type="entry name" value="AB_hydrolase_fold"/>
</dbReference>
<dbReference type="InParanoid" id="B8BW39"/>
<keyword evidence="1" id="KW-0378">Hydrolase</keyword>
<dbReference type="Proteomes" id="UP000001449">
    <property type="component" value="Chromosome 2"/>
</dbReference>
<dbReference type="HOGENOM" id="CLU_1013479_0_0_1"/>
<dbReference type="SUPFAM" id="SSF53474">
    <property type="entry name" value="alpha/beta-Hydrolases"/>
    <property type="match status" value="1"/>
</dbReference>
<dbReference type="GeneID" id="7442418"/>
<dbReference type="GO" id="GO:0016787">
    <property type="term" value="F:hydrolase activity"/>
    <property type="evidence" value="ECO:0007669"/>
    <property type="project" value="UniProtKB-KW"/>
</dbReference>
<dbReference type="Pfam" id="PF07859">
    <property type="entry name" value="Abhydrolase_3"/>
    <property type="match status" value="1"/>
</dbReference>
<reference evidence="3 4" key="1">
    <citation type="journal article" date="2004" name="Science">
        <title>The genome of the diatom Thalassiosira pseudonana: ecology, evolution, and metabolism.</title>
        <authorList>
            <person name="Armbrust E.V."/>
            <person name="Berges J.A."/>
            <person name="Bowler C."/>
            <person name="Green B.R."/>
            <person name="Martinez D."/>
            <person name="Putnam N.H."/>
            <person name="Zhou S."/>
            <person name="Allen A.E."/>
            <person name="Apt K.E."/>
            <person name="Bechner M."/>
            <person name="Brzezinski M.A."/>
            <person name="Chaal B.K."/>
            <person name="Chiovitti A."/>
            <person name="Davis A.K."/>
            <person name="Demarest M.S."/>
            <person name="Detter J.C."/>
            <person name="Glavina T."/>
            <person name="Goodstein D."/>
            <person name="Hadi M.Z."/>
            <person name="Hellsten U."/>
            <person name="Hildebrand M."/>
            <person name="Jenkins B.D."/>
            <person name="Jurka J."/>
            <person name="Kapitonov V.V."/>
            <person name="Kroger N."/>
            <person name="Lau W.W."/>
            <person name="Lane T.W."/>
            <person name="Larimer F.W."/>
            <person name="Lippmeier J.C."/>
            <person name="Lucas S."/>
            <person name="Medina M."/>
            <person name="Montsant A."/>
            <person name="Obornik M."/>
            <person name="Parker M.S."/>
            <person name="Palenik B."/>
            <person name="Pazour G.J."/>
            <person name="Richardson P.M."/>
            <person name="Rynearson T.A."/>
            <person name="Saito M.A."/>
            <person name="Schwartz D.C."/>
            <person name="Thamatrakoln K."/>
            <person name="Valentin K."/>
            <person name="Vardi A."/>
            <person name="Wilkerson F.P."/>
            <person name="Rokhsar D.S."/>
        </authorList>
    </citation>
    <scope>NUCLEOTIDE SEQUENCE [LARGE SCALE GENOMIC DNA]</scope>
    <source>
        <strain evidence="3 4">CCMP1335</strain>
    </source>
</reference>
<dbReference type="RefSeq" id="XP_002287601.1">
    <property type="nucleotide sequence ID" value="XM_002287565.1"/>
</dbReference>
<dbReference type="Gene3D" id="3.40.50.1820">
    <property type="entry name" value="alpha/beta hydrolase"/>
    <property type="match status" value="1"/>
</dbReference>
<evidence type="ECO:0000256" key="1">
    <source>
        <dbReference type="ARBA" id="ARBA00022801"/>
    </source>
</evidence>
<reference evidence="3 4" key="2">
    <citation type="journal article" date="2008" name="Nature">
        <title>The Phaeodactylum genome reveals the evolutionary history of diatom genomes.</title>
        <authorList>
            <person name="Bowler C."/>
            <person name="Allen A.E."/>
            <person name="Badger J.H."/>
            <person name="Grimwood J."/>
            <person name="Jabbari K."/>
            <person name="Kuo A."/>
            <person name="Maheswari U."/>
            <person name="Martens C."/>
            <person name="Maumus F."/>
            <person name="Otillar R.P."/>
            <person name="Rayko E."/>
            <person name="Salamov A."/>
            <person name="Vandepoele K."/>
            <person name="Beszteri B."/>
            <person name="Gruber A."/>
            <person name="Heijde M."/>
            <person name="Katinka M."/>
            <person name="Mock T."/>
            <person name="Valentin K."/>
            <person name="Verret F."/>
            <person name="Berges J.A."/>
            <person name="Brownlee C."/>
            <person name="Cadoret J.P."/>
            <person name="Chiovitti A."/>
            <person name="Choi C.J."/>
            <person name="Coesel S."/>
            <person name="De Martino A."/>
            <person name="Detter J.C."/>
            <person name="Durkin C."/>
            <person name="Falciatore A."/>
            <person name="Fournet J."/>
            <person name="Haruta M."/>
            <person name="Huysman M.J."/>
            <person name="Jenkins B.D."/>
            <person name="Jiroutova K."/>
            <person name="Jorgensen R.E."/>
            <person name="Joubert Y."/>
            <person name="Kaplan A."/>
            <person name="Kroger N."/>
            <person name="Kroth P.G."/>
            <person name="La Roche J."/>
            <person name="Lindquist E."/>
            <person name="Lommer M."/>
            <person name="Martin-Jezequel V."/>
            <person name="Lopez P.J."/>
            <person name="Lucas S."/>
            <person name="Mangogna M."/>
            <person name="McGinnis K."/>
            <person name="Medlin L.K."/>
            <person name="Montsant A."/>
            <person name="Oudot-Le Secq M.P."/>
            <person name="Napoli C."/>
            <person name="Obornik M."/>
            <person name="Parker M.S."/>
            <person name="Petit J.L."/>
            <person name="Porcel B.M."/>
            <person name="Poulsen N."/>
            <person name="Robison M."/>
            <person name="Rychlewski L."/>
            <person name="Rynearson T.A."/>
            <person name="Schmutz J."/>
            <person name="Shapiro H."/>
            <person name="Siaut M."/>
            <person name="Stanley M."/>
            <person name="Sussman M.R."/>
            <person name="Taylor A.R."/>
            <person name="Vardi A."/>
            <person name="von Dassow P."/>
            <person name="Vyverman W."/>
            <person name="Willis A."/>
            <person name="Wyrwicz L.S."/>
            <person name="Rokhsar D.S."/>
            <person name="Weissenbach J."/>
            <person name="Armbrust E.V."/>
            <person name="Green B.R."/>
            <person name="Van de Peer Y."/>
            <person name="Grigoriev I.V."/>
        </authorList>
    </citation>
    <scope>NUCLEOTIDE SEQUENCE [LARGE SCALE GENOMIC DNA]</scope>
    <source>
        <strain evidence="3 4">CCMP1335</strain>
    </source>
</reference>
<sequence length="282" mass="30613">MVQIKDITIASTITNDDFSIPIKIYQPSANKQQQPRAAVFFIHGGIFALNDASSHPTIATALCELCGLVVVTASFRCGAVAPHGSGVTMRDLRDVVEFVRGGGGGMWAGGADVPFGLVGSSSGGFFAMALEAQTLSPTIPIKFSILICPVADPYKRASYLRSCINGTAIDDGHCIDPDGVHTVEKARFILEKQMSYWESDENMVEAVEVVTNRKHNVPTLVVVGSKDKNVPSCVTEDVRSWATRTVIIGGKGHELCIDIDETLDEYQCYMPDVERFLNHFLK</sequence>